<proteinExistence type="predicted"/>
<protein>
    <submittedName>
        <fullName evidence="1">Bodo-specific multi-copy gene family, putative</fullName>
    </submittedName>
</protein>
<sequence>MKYSSFRACVWRMKVLKCLAMAALSSRWPHEGLATIQRLWVATAAGRITRTLLHRRRGTFPENVSYRDPRTWPKVCVAADIEALLRGNLAHSARVPDYKAVARLHNSGDTESLTVLLHSYTKPLPPVEVDMEEYLRTNLNNVSDSANMPLQERTQQLNALARALSSQPGSETRQIAFSSSPRGSGKTQFIKWFVFKKRADGMKFGRVLVLCCSKAEGTSLLARIIHGTVMTAADSTDHALCELIRNHVESVTGKPQDERNYSNPHSAYATWIRETSRHFRIPDHMENMEPLIILDTCELLAQHDHHSFVHNVTTGQKPFTMLEALCLSVPSPYSLFVTGCNARIDTCNSLVSAVATVTDIGPLLPLSEVGSSKALEESWGVKVSPNTAHALHHLTQGHPRMLRAAQSCDATKGKTCLASPSLPHYLLELREAARAQYPFGAKMFPCVYSCFLASMTKARVRGNNIIPINPLWSRTATDLPSFTYDAAALLSIGTYDLDNKRFIVPPIVTAAMSARADAPIMLSQLCPFLDAEVVERFDQHEDIDTATHLDKSFLYALYGRYLLEFWNNTSSPWVPLDNVFEGAVHPDQLRVLKRYELNLCQGVRTSSVLQRAVLERSLTYLGHHGSYMWCRDRVTGDAPFAVPVWLWETPATLTLNDRQSYSSAPLALFVNRCDMMYHDITTSDSKNILVDANEMSCLSWFALSRRMNKTQDLRRQPCRCTTVHTYTHKK</sequence>
<evidence type="ECO:0000313" key="1">
    <source>
        <dbReference type="EMBL" id="CUG92564.1"/>
    </source>
</evidence>
<dbReference type="VEuPathDB" id="TriTrypDB:BSAL_38230"/>
<evidence type="ECO:0000313" key="2">
    <source>
        <dbReference type="Proteomes" id="UP000051952"/>
    </source>
</evidence>
<gene>
    <name evidence="1" type="ORF">BSAL_38230</name>
</gene>
<reference evidence="2" key="1">
    <citation type="submission" date="2015-09" db="EMBL/GenBank/DDBJ databases">
        <authorList>
            <consortium name="Pathogen Informatics"/>
        </authorList>
    </citation>
    <scope>NUCLEOTIDE SEQUENCE [LARGE SCALE GENOMIC DNA]</scope>
    <source>
        <strain evidence="2">Lake Konstanz</strain>
    </source>
</reference>
<dbReference type="Proteomes" id="UP000051952">
    <property type="component" value="Unassembled WGS sequence"/>
</dbReference>
<dbReference type="EMBL" id="CYKH01002061">
    <property type="protein sequence ID" value="CUG92564.1"/>
    <property type="molecule type" value="Genomic_DNA"/>
</dbReference>
<accession>A0A0S4JT35</accession>
<name>A0A0S4JT35_BODSA</name>
<organism evidence="1 2">
    <name type="scientific">Bodo saltans</name>
    <name type="common">Flagellated protozoan</name>
    <dbReference type="NCBI Taxonomy" id="75058"/>
    <lineage>
        <taxon>Eukaryota</taxon>
        <taxon>Discoba</taxon>
        <taxon>Euglenozoa</taxon>
        <taxon>Kinetoplastea</taxon>
        <taxon>Metakinetoplastina</taxon>
        <taxon>Eubodonida</taxon>
        <taxon>Bodonidae</taxon>
        <taxon>Bodo</taxon>
    </lineage>
</organism>
<keyword evidence="2" id="KW-1185">Reference proteome</keyword>
<dbReference type="AlphaFoldDB" id="A0A0S4JT35"/>